<evidence type="ECO:0000313" key="11">
    <source>
        <dbReference type="EMBL" id="MDQ0338272.1"/>
    </source>
</evidence>
<evidence type="ECO:0000256" key="8">
    <source>
        <dbReference type="ARBA" id="ARBA00038436"/>
    </source>
</evidence>
<sequence>MRVVLRYIDIFNKYLTIIMGLFLGIMSVVIFFQVFSRFFLGLPLPWSEELARFLMIYTVFFGAAVALRHQKLIAIEVIAESVSKNTRRLIKTVANGIGIVFFIIVLIKGLEVMERVHNQVSAAMQLPMSVAYAAIPIGAVLLIINGIAVIIELYTVEEGEAES</sequence>
<dbReference type="InterPro" id="IPR007387">
    <property type="entry name" value="TRAP_DctQ"/>
</dbReference>
<evidence type="ECO:0000256" key="6">
    <source>
        <dbReference type="ARBA" id="ARBA00022989"/>
    </source>
</evidence>
<keyword evidence="4" id="KW-0997">Cell inner membrane</keyword>
<dbReference type="RefSeq" id="WP_307336344.1">
    <property type="nucleotide sequence ID" value="NZ_JAUSUQ010000003.1"/>
</dbReference>
<gene>
    <name evidence="11" type="ORF">J2S00_001056</name>
</gene>
<dbReference type="EMBL" id="JAUSUQ010000003">
    <property type="protein sequence ID" value="MDQ0338272.1"/>
    <property type="molecule type" value="Genomic_DNA"/>
</dbReference>
<feature type="transmembrane region" description="Helical" evidence="9">
    <location>
        <begin position="130"/>
        <end position="154"/>
    </location>
</feature>
<keyword evidence="7 9" id="KW-0472">Membrane</keyword>
<evidence type="ECO:0000256" key="5">
    <source>
        <dbReference type="ARBA" id="ARBA00022692"/>
    </source>
</evidence>
<dbReference type="PANTHER" id="PTHR35011:SF2">
    <property type="entry name" value="2,3-DIKETO-L-GULONATE TRAP TRANSPORTER SMALL PERMEASE PROTEIN YIAM"/>
    <property type="match status" value="1"/>
</dbReference>
<comment type="similarity">
    <text evidence="8">Belongs to the TRAP transporter small permease family.</text>
</comment>
<evidence type="ECO:0000256" key="7">
    <source>
        <dbReference type="ARBA" id="ARBA00023136"/>
    </source>
</evidence>
<keyword evidence="5 9" id="KW-0812">Transmembrane</keyword>
<organism evidence="11 12">
    <name type="scientific">Caldalkalibacillus uzonensis</name>
    <dbReference type="NCBI Taxonomy" id="353224"/>
    <lineage>
        <taxon>Bacteria</taxon>
        <taxon>Bacillati</taxon>
        <taxon>Bacillota</taxon>
        <taxon>Bacilli</taxon>
        <taxon>Bacillales</taxon>
        <taxon>Bacillaceae</taxon>
        <taxon>Caldalkalibacillus</taxon>
    </lineage>
</organism>
<keyword evidence="2" id="KW-0813">Transport</keyword>
<evidence type="ECO:0000313" key="12">
    <source>
        <dbReference type="Proteomes" id="UP001232445"/>
    </source>
</evidence>
<name>A0ABU0CPD1_9BACI</name>
<proteinExistence type="inferred from homology"/>
<accession>A0ABU0CPD1</accession>
<evidence type="ECO:0000256" key="2">
    <source>
        <dbReference type="ARBA" id="ARBA00022448"/>
    </source>
</evidence>
<dbReference type="Pfam" id="PF04290">
    <property type="entry name" value="DctQ"/>
    <property type="match status" value="1"/>
</dbReference>
<feature type="domain" description="Tripartite ATP-independent periplasmic transporters DctQ component" evidence="10">
    <location>
        <begin position="26"/>
        <end position="153"/>
    </location>
</feature>
<comment type="subcellular location">
    <subcellularLocation>
        <location evidence="1">Cell inner membrane</location>
        <topology evidence="1">Multi-pass membrane protein</topology>
    </subcellularLocation>
</comment>
<comment type="caution">
    <text evidence="11">The sequence shown here is derived from an EMBL/GenBank/DDBJ whole genome shotgun (WGS) entry which is preliminary data.</text>
</comment>
<dbReference type="InterPro" id="IPR055348">
    <property type="entry name" value="DctQ"/>
</dbReference>
<evidence type="ECO:0000256" key="4">
    <source>
        <dbReference type="ARBA" id="ARBA00022519"/>
    </source>
</evidence>
<feature type="transmembrane region" description="Helical" evidence="9">
    <location>
        <begin position="12"/>
        <end position="35"/>
    </location>
</feature>
<keyword evidence="6 9" id="KW-1133">Transmembrane helix</keyword>
<dbReference type="Proteomes" id="UP001232445">
    <property type="component" value="Unassembled WGS sequence"/>
</dbReference>
<feature type="transmembrane region" description="Helical" evidence="9">
    <location>
        <begin position="89"/>
        <end position="110"/>
    </location>
</feature>
<reference evidence="11 12" key="1">
    <citation type="submission" date="2023-07" db="EMBL/GenBank/DDBJ databases">
        <title>Genomic Encyclopedia of Type Strains, Phase IV (KMG-IV): sequencing the most valuable type-strain genomes for metagenomic binning, comparative biology and taxonomic classification.</title>
        <authorList>
            <person name="Goeker M."/>
        </authorList>
    </citation>
    <scope>NUCLEOTIDE SEQUENCE [LARGE SCALE GENOMIC DNA]</scope>
    <source>
        <strain evidence="11 12">DSM 17740</strain>
    </source>
</reference>
<evidence type="ECO:0000259" key="10">
    <source>
        <dbReference type="Pfam" id="PF04290"/>
    </source>
</evidence>
<evidence type="ECO:0000256" key="9">
    <source>
        <dbReference type="SAM" id="Phobius"/>
    </source>
</evidence>
<evidence type="ECO:0000256" key="3">
    <source>
        <dbReference type="ARBA" id="ARBA00022475"/>
    </source>
</evidence>
<protein>
    <submittedName>
        <fullName evidence="11">TRAP-type C4-dicarboxylate transport system permease small subunit</fullName>
    </submittedName>
</protein>
<evidence type="ECO:0000256" key="1">
    <source>
        <dbReference type="ARBA" id="ARBA00004429"/>
    </source>
</evidence>
<feature type="transmembrane region" description="Helical" evidence="9">
    <location>
        <begin position="50"/>
        <end position="68"/>
    </location>
</feature>
<dbReference type="PANTHER" id="PTHR35011">
    <property type="entry name" value="2,3-DIKETO-L-GULONATE TRAP TRANSPORTER SMALL PERMEASE PROTEIN YIAM"/>
    <property type="match status" value="1"/>
</dbReference>
<keyword evidence="12" id="KW-1185">Reference proteome</keyword>
<keyword evidence="3" id="KW-1003">Cell membrane</keyword>